<evidence type="ECO:0000259" key="1">
    <source>
        <dbReference type="Pfam" id="PF03104"/>
    </source>
</evidence>
<dbReference type="GO" id="GO:0003676">
    <property type="term" value="F:nucleic acid binding"/>
    <property type="evidence" value="ECO:0007669"/>
    <property type="project" value="InterPro"/>
</dbReference>
<accession>A0A9W4TAI3</accession>
<dbReference type="Gene3D" id="3.30.420.10">
    <property type="entry name" value="Ribonuclease H-like superfamily/Ribonuclease H"/>
    <property type="match status" value="1"/>
</dbReference>
<dbReference type="EMBL" id="CAMKVN010018463">
    <property type="protein sequence ID" value="CAI2198365.1"/>
    <property type="molecule type" value="Genomic_DNA"/>
</dbReference>
<feature type="domain" description="DNA-directed DNA polymerase family B exonuclease" evidence="1">
    <location>
        <begin position="21"/>
        <end position="183"/>
    </location>
</feature>
<evidence type="ECO:0000313" key="2">
    <source>
        <dbReference type="EMBL" id="CAI2198365.1"/>
    </source>
</evidence>
<organism evidence="2 3">
    <name type="scientific">Funneliformis geosporum</name>
    <dbReference type="NCBI Taxonomy" id="1117311"/>
    <lineage>
        <taxon>Eukaryota</taxon>
        <taxon>Fungi</taxon>
        <taxon>Fungi incertae sedis</taxon>
        <taxon>Mucoromycota</taxon>
        <taxon>Glomeromycotina</taxon>
        <taxon>Glomeromycetes</taxon>
        <taxon>Glomerales</taxon>
        <taxon>Glomeraceae</taxon>
        <taxon>Funneliformis</taxon>
    </lineage>
</organism>
<proteinExistence type="predicted"/>
<dbReference type="Pfam" id="PF03104">
    <property type="entry name" value="DNA_pol_B_exo1"/>
    <property type="match status" value="1"/>
</dbReference>
<comment type="caution">
    <text evidence="2">The sequence shown here is derived from an EMBL/GenBank/DDBJ whole genome shotgun (WGS) entry which is preliminary data.</text>
</comment>
<protein>
    <submittedName>
        <fullName evidence="2">4254_t:CDS:1</fullName>
    </submittedName>
</protein>
<gene>
    <name evidence="2" type="ORF">FWILDA_LOCUS18536</name>
</gene>
<dbReference type="InterPro" id="IPR012337">
    <property type="entry name" value="RNaseH-like_sf"/>
</dbReference>
<dbReference type="InterPro" id="IPR006133">
    <property type="entry name" value="DNA-dir_DNA_pol_B_exonuc"/>
</dbReference>
<name>A0A9W4TAI3_9GLOM</name>
<dbReference type="Proteomes" id="UP001153678">
    <property type="component" value="Unassembled WGS sequence"/>
</dbReference>
<evidence type="ECO:0000313" key="3">
    <source>
        <dbReference type="Proteomes" id="UP001153678"/>
    </source>
</evidence>
<dbReference type="SUPFAM" id="SSF53098">
    <property type="entry name" value="Ribonuclease H-like"/>
    <property type="match status" value="1"/>
</dbReference>
<dbReference type="AlphaFoldDB" id="A0A9W4TAI3"/>
<sequence length="183" mass="21137">ALKIVCEVSISTASDDLNPIYYYRKVAREKRLPLSSWAVLSNYSYKYKGNSSANIYSFQVSVNNYNPISEDDYNNPLFFSALSQDHTFVFTWDIKTYSLRKTGEMPNAKYEEDVVFMICMTVYWKDDPELLKQICFVNVKTAPDSCLITIVCENQTNLLKAFALCWKCLALDIHIGFNDSQYD</sequence>
<feature type="non-terminal residue" evidence="2">
    <location>
        <position position="1"/>
    </location>
</feature>
<keyword evidence="3" id="KW-1185">Reference proteome</keyword>
<reference evidence="2" key="1">
    <citation type="submission" date="2022-08" db="EMBL/GenBank/DDBJ databases">
        <authorList>
            <person name="Kallberg Y."/>
            <person name="Tangrot J."/>
            <person name="Rosling A."/>
        </authorList>
    </citation>
    <scope>NUCLEOTIDE SEQUENCE</scope>
    <source>
        <strain evidence="2">Wild A</strain>
    </source>
</reference>
<dbReference type="InterPro" id="IPR036397">
    <property type="entry name" value="RNaseH_sf"/>
</dbReference>